<feature type="transmembrane region" description="Helical" evidence="12">
    <location>
        <begin position="369"/>
        <end position="389"/>
    </location>
</feature>
<keyword evidence="4" id="KW-0349">Heme</keyword>
<dbReference type="GO" id="GO:0016020">
    <property type="term" value="C:membrane"/>
    <property type="evidence" value="ECO:0007669"/>
    <property type="project" value="UniProtKB-SubCell"/>
</dbReference>
<comment type="caution">
    <text evidence="14">The sequence shown here is derived from an EMBL/GenBank/DDBJ whole genome shotgun (WGS) entry which is preliminary data.</text>
</comment>
<evidence type="ECO:0000256" key="3">
    <source>
        <dbReference type="ARBA" id="ARBA00022448"/>
    </source>
</evidence>
<keyword evidence="7" id="KW-0249">Electron transport</keyword>
<dbReference type="Pfam" id="PF03188">
    <property type="entry name" value="Cytochrom_B561"/>
    <property type="match status" value="2"/>
</dbReference>
<feature type="domain" description="Cytochrome b561" evidence="13">
    <location>
        <begin position="221"/>
        <end position="426"/>
    </location>
</feature>
<keyword evidence="3" id="KW-0813">Transport</keyword>
<dbReference type="EC" id="7.2.1.3" evidence="11"/>
<evidence type="ECO:0000256" key="12">
    <source>
        <dbReference type="SAM" id="Phobius"/>
    </source>
</evidence>
<feature type="transmembrane region" description="Helical" evidence="12">
    <location>
        <begin position="57"/>
        <end position="80"/>
    </location>
</feature>
<dbReference type="SMART" id="SM00665">
    <property type="entry name" value="B561"/>
    <property type="match status" value="2"/>
</dbReference>
<dbReference type="PROSITE" id="PS50939">
    <property type="entry name" value="CYTOCHROME_B561"/>
    <property type="match status" value="2"/>
</dbReference>
<reference evidence="14" key="1">
    <citation type="submission" date="2020-08" db="EMBL/GenBank/DDBJ databases">
        <title>Genome sequencing and assembly of the red palm weevil Rhynchophorus ferrugineus.</title>
        <authorList>
            <person name="Dias G.B."/>
            <person name="Bergman C.M."/>
            <person name="Manee M."/>
        </authorList>
    </citation>
    <scope>NUCLEOTIDE SEQUENCE</scope>
    <source>
        <strain evidence="14">AA-2017</strain>
        <tissue evidence="14">Whole larva</tissue>
    </source>
</reference>
<keyword evidence="9" id="KW-0408">Iron</keyword>
<feature type="transmembrane region" description="Helical" evidence="12">
    <location>
        <begin position="334"/>
        <end position="357"/>
    </location>
</feature>
<evidence type="ECO:0000256" key="2">
    <source>
        <dbReference type="ARBA" id="ARBA00004141"/>
    </source>
</evidence>
<protein>
    <recommendedName>
        <fullName evidence="11">ascorbate ferrireductase (transmembrane)</fullName>
        <ecNumber evidence="11">7.2.1.3</ecNumber>
    </recommendedName>
</protein>
<dbReference type="PANTHER" id="PTHR15422">
    <property type="entry name" value="OS05G0565100 PROTEIN"/>
    <property type="match status" value="1"/>
</dbReference>
<keyword evidence="6" id="KW-0479">Metal-binding</keyword>
<evidence type="ECO:0000256" key="1">
    <source>
        <dbReference type="ARBA" id="ARBA00001970"/>
    </source>
</evidence>
<evidence type="ECO:0000256" key="7">
    <source>
        <dbReference type="ARBA" id="ARBA00022982"/>
    </source>
</evidence>
<dbReference type="Gene3D" id="1.20.120.1770">
    <property type="match status" value="1"/>
</dbReference>
<name>A0A834HYR4_RHYFE</name>
<dbReference type="InterPro" id="IPR006593">
    <property type="entry name" value="Cyt_b561/ferric_Rdtase_TM"/>
</dbReference>
<evidence type="ECO:0000256" key="6">
    <source>
        <dbReference type="ARBA" id="ARBA00022723"/>
    </source>
</evidence>
<dbReference type="GO" id="GO:0140571">
    <property type="term" value="F:transmembrane ascorbate ferrireductase activity"/>
    <property type="evidence" value="ECO:0007669"/>
    <property type="project" value="UniProtKB-EC"/>
</dbReference>
<comment type="subcellular location">
    <subcellularLocation>
        <location evidence="2">Membrane</location>
        <topology evidence="2">Multi-pass membrane protein</topology>
    </subcellularLocation>
</comment>
<dbReference type="AlphaFoldDB" id="A0A834HYR4"/>
<feature type="transmembrane region" description="Helical" evidence="12">
    <location>
        <begin position="401"/>
        <end position="424"/>
    </location>
</feature>
<feature type="transmembrane region" description="Helical" evidence="12">
    <location>
        <begin position="166"/>
        <end position="188"/>
    </location>
</feature>
<keyword evidence="8 12" id="KW-1133">Transmembrane helix</keyword>
<gene>
    <name evidence="14" type="ORF">GWI33_019131</name>
</gene>
<feature type="transmembrane region" description="Helical" evidence="12">
    <location>
        <begin position="134"/>
        <end position="154"/>
    </location>
</feature>
<feature type="transmembrane region" description="Helical" evidence="12">
    <location>
        <begin position="293"/>
        <end position="314"/>
    </location>
</feature>
<dbReference type="InterPro" id="IPR045150">
    <property type="entry name" value="CYB561D1/2"/>
</dbReference>
<feature type="transmembrane region" description="Helical" evidence="12">
    <location>
        <begin position="265"/>
        <end position="286"/>
    </location>
</feature>
<evidence type="ECO:0000259" key="13">
    <source>
        <dbReference type="PROSITE" id="PS50939"/>
    </source>
</evidence>
<dbReference type="Proteomes" id="UP000625711">
    <property type="component" value="Unassembled WGS sequence"/>
</dbReference>
<feature type="transmembrane region" description="Helical" evidence="12">
    <location>
        <begin position="31"/>
        <end position="48"/>
    </location>
</feature>
<evidence type="ECO:0000313" key="14">
    <source>
        <dbReference type="EMBL" id="KAF7267640.1"/>
    </source>
</evidence>
<evidence type="ECO:0000256" key="4">
    <source>
        <dbReference type="ARBA" id="ARBA00022617"/>
    </source>
</evidence>
<evidence type="ECO:0000313" key="15">
    <source>
        <dbReference type="Proteomes" id="UP000625711"/>
    </source>
</evidence>
<feature type="transmembrane region" description="Helical" evidence="12">
    <location>
        <begin position="95"/>
        <end position="113"/>
    </location>
</feature>
<keyword evidence="15" id="KW-1185">Reference proteome</keyword>
<dbReference type="PANTHER" id="PTHR15422:SF43">
    <property type="entry name" value="ASCORBATE FERRIREDUCTASE (TRANSMEMBRANE)"/>
    <property type="match status" value="1"/>
</dbReference>
<keyword evidence="5 12" id="KW-0812">Transmembrane</keyword>
<comment type="cofactor">
    <cofactor evidence="1">
        <name>heme b</name>
        <dbReference type="ChEBI" id="CHEBI:60344"/>
    </cofactor>
</comment>
<dbReference type="GO" id="GO:0140575">
    <property type="term" value="F:transmembrane monodehydroascorbate reductase activity"/>
    <property type="evidence" value="ECO:0007669"/>
    <property type="project" value="InterPro"/>
</dbReference>
<organism evidence="14 15">
    <name type="scientific">Rhynchophorus ferrugineus</name>
    <name type="common">Red palm weevil</name>
    <name type="synonym">Curculio ferrugineus</name>
    <dbReference type="NCBI Taxonomy" id="354439"/>
    <lineage>
        <taxon>Eukaryota</taxon>
        <taxon>Metazoa</taxon>
        <taxon>Ecdysozoa</taxon>
        <taxon>Arthropoda</taxon>
        <taxon>Hexapoda</taxon>
        <taxon>Insecta</taxon>
        <taxon>Pterygota</taxon>
        <taxon>Neoptera</taxon>
        <taxon>Endopterygota</taxon>
        <taxon>Coleoptera</taxon>
        <taxon>Polyphaga</taxon>
        <taxon>Cucujiformia</taxon>
        <taxon>Curculionidae</taxon>
        <taxon>Dryophthorinae</taxon>
        <taxon>Rhynchophorus</taxon>
    </lineage>
</organism>
<accession>A0A834HYR4</accession>
<evidence type="ECO:0000256" key="5">
    <source>
        <dbReference type="ARBA" id="ARBA00022692"/>
    </source>
</evidence>
<evidence type="ECO:0000256" key="11">
    <source>
        <dbReference type="ARBA" id="ARBA00024225"/>
    </source>
</evidence>
<proteinExistence type="predicted"/>
<dbReference type="EMBL" id="JAACXV010014401">
    <property type="protein sequence ID" value="KAF7267640.1"/>
    <property type="molecule type" value="Genomic_DNA"/>
</dbReference>
<evidence type="ECO:0000256" key="8">
    <source>
        <dbReference type="ARBA" id="ARBA00022989"/>
    </source>
</evidence>
<keyword evidence="10 12" id="KW-0472">Membrane</keyword>
<feature type="transmembrane region" description="Helical" evidence="12">
    <location>
        <begin position="221"/>
        <end position="245"/>
    </location>
</feature>
<feature type="domain" description="Cytochrome b561" evidence="13">
    <location>
        <begin position="27"/>
        <end position="228"/>
    </location>
</feature>
<dbReference type="GO" id="GO:0046872">
    <property type="term" value="F:metal ion binding"/>
    <property type="evidence" value="ECO:0007669"/>
    <property type="project" value="UniProtKB-KW"/>
</dbReference>
<evidence type="ECO:0000256" key="10">
    <source>
        <dbReference type="ARBA" id="ARBA00023136"/>
    </source>
</evidence>
<evidence type="ECO:0000256" key="9">
    <source>
        <dbReference type="ARBA" id="ARBA00023004"/>
    </source>
</evidence>
<sequence>MEQKTVSTSSLIVRTKTITTLRRTLWVLNHIYHQALTLLTVIFIWIMFENYDKSSSFFWHIFLSTFAYIPLMGVAIILFSEDNLLTLFIPRTRRYWIHGVLLTLSCLAVTIGISVEVDSKRKRDRAHFESDHAILGLVSWLLIFVSVLLGLLASNTRTFHNYVKPVVIKFIHNFLGIAAFLIGVGSFYTKISFMQRSLNRDNHPFKTMSPNTEIISTKQRIFLISQGVFQFLLAVFVTSTVWVVAISDNWQEYHTWHVFLSTVGFSFFMAEAVAVFSPGNVFVLGFGKLSRGLLHGVIMTFATIAIIAGVSVKIQDKTNNKYSHFDTTHSITGLLAFLLTMMSFLMGFLAAFPKIVYRIGIKPLWVKKLHNFLGISAYILGSISLGYGLRQYFSDISYKTNTGLIVIMTLYGCLNLLGPLIHLLRI</sequence>
<dbReference type="OrthoDB" id="432881at2759"/>